<dbReference type="EMBL" id="BHZD01000001">
    <property type="protein sequence ID" value="GCD46313.1"/>
    <property type="molecule type" value="Genomic_DNA"/>
</dbReference>
<dbReference type="Proteomes" id="UP000286746">
    <property type="component" value="Unassembled WGS sequence"/>
</dbReference>
<dbReference type="Pfam" id="PF21863">
    <property type="entry name" value="HTH_67"/>
    <property type="match status" value="1"/>
</dbReference>
<name>A0A401WAI9_STREY</name>
<sequence length="299" mass="31592">MTAMTAMTAITAMTAYEASAGRRCHHAVSPLHVCGYFAPEHQDELAALGLERGPMTYYAGRAAPLGTVDAGTVTATFYNFSHEHVRRYIPAAWTVTTPEAVVAARQRGMDKALRRLLGEDACASRDMAEAAGLALRATEACRREARPLYAANAGLPVPEEPHLALWHAATLLREHRGDGHLVALTMAGLSGIEALVLHNATGTAPTSALFMQTRGWSAEQWAAARDGLRERGLLDGAGDLTESGTALRGEAEALTDRLDAAPYDHLGPAATARLTELADGFAKALRAAGAFPAHAFGKG</sequence>
<keyword evidence="2" id="KW-1185">Reference proteome</keyword>
<evidence type="ECO:0000313" key="2">
    <source>
        <dbReference type="Proteomes" id="UP000286746"/>
    </source>
</evidence>
<comment type="caution">
    <text evidence="1">The sequence shown here is derived from an EMBL/GenBank/DDBJ whole genome shotgun (WGS) entry which is preliminary data.</text>
</comment>
<dbReference type="NCBIfam" id="NF047719">
    <property type="entry name" value="SCO6745_fam_HTH"/>
    <property type="match status" value="1"/>
</dbReference>
<dbReference type="InterPro" id="IPR054058">
    <property type="entry name" value="HTH_67"/>
</dbReference>
<gene>
    <name evidence="1" type="ORF">GKJPGBOP_06061</name>
</gene>
<organism evidence="1 2">
    <name type="scientific">Streptomyces paromomycinus</name>
    <name type="common">Streptomyces rimosus subsp. paromomycinus</name>
    <dbReference type="NCBI Taxonomy" id="92743"/>
    <lineage>
        <taxon>Bacteria</taxon>
        <taxon>Bacillati</taxon>
        <taxon>Actinomycetota</taxon>
        <taxon>Actinomycetes</taxon>
        <taxon>Kitasatosporales</taxon>
        <taxon>Streptomycetaceae</taxon>
        <taxon>Streptomyces</taxon>
    </lineage>
</organism>
<protein>
    <recommendedName>
        <fullName evidence="3">SalK</fullName>
    </recommendedName>
</protein>
<dbReference type="AlphaFoldDB" id="A0A401WAI9"/>
<evidence type="ECO:0008006" key="3">
    <source>
        <dbReference type="Google" id="ProtNLM"/>
    </source>
</evidence>
<accession>A0A401WAI9</accession>
<proteinExistence type="predicted"/>
<evidence type="ECO:0000313" key="1">
    <source>
        <dbReference type="EMBL" id="GCD46313.1"/>
    </source>
</evidence>
<reference evidence="1 2" key="1">
    <citation type="submission" date="2018-11" db="EMBL/GenBank/DDBJ databases">
        <title>Whole genome sequence of Streptomyces paromomycinus NBRC 15454(T).</title>
        <authorList>
            <person name="Komaki H."/>
            <person name="Tamura T."/>
        </authorList>
    </citation>
    <scope>NUCLEOTIDE SEQUENCE [LARGE SCALE GENOMIC DNA]</scope>
    <source>
        <strain evidence="1 2">NBRC 15454</strain>
    </source>
</reference>